<dbReference type="WBParaSite" id="JU765_v2.g7662.t1">
    <property type="protein sequence ID" value="JU765_v2.g7662.t1"/>
    <property type="gene ID" value="JU765_v2.g7662"/>
</dbReference>
<proteinExistence type="predicted"/>
<protein>
    <submittedName>
        <fullName evidence="2">Uncharacterized protein</fullName>
    </submittedName>
</protein>
<accession>A0AC34RJP3</accession>
<reference evidence="2" key="1">
    <citation type="submission" date="2022-11" db="UniProtKB">
        <authorList>
            <consortium name="WormBaseParasite"/>
        </authorList>
    </citation>
    <scope>IDENTIFICATION</scope>
</reference>
<evidence type="ECO:0000313" key="2">
    <source>
        <dbReference type="WBParaSite" id="JU765_v2.g7662.t1"/>
    </source>
</evidence>
<sequence>MFETDDFGHFTDKLAAILDWQCLHEGNWLFDLVRLMICNLDGDIRREMETFIFDFYLDRLHFHLKENGHQEKVAFSAKQVKEAYETLFLGHMDHATCMPGGLLSSRGRNLETDAVEAARVDRCTLRAIHVLEDAQKLINSGRFDKWL</sequence>
<organism evidence="1 2">
    <name type="scientific">Panagrolaimus sp. JU765</name>
    <dbReference type="NCBI Taxonomy" id="591449"/>
    <lineage>
        <taxon>Eukaryota</taxon>
        <taxon>Metazoa</taxon>
        <taxon>Ecdysozoa</taxon>
        <taxon>Nematoda</taxon>
        <taxon>Chromadorea</taxon>
        <taxon>Rhabditida</taxon>
        <taxon>Tylenchina</taxon>
        <taxon>Panagrolaimomorpha</taxon>
        <taxon>Panagrolaimoidea</taxon>
        <taxon>Panagrolaimidae</taxon>
        <taxon>Panagrolaimus</taxon>
    </lineage>
</organism>
<evidence type="ECO:0000313" key="1">
    <source>
        <dbReference type="Proteomes" id="UP000887576"/>
    </source>
</evidence>
<dbReference type="Proteomes" id="UP000887576">
    <property type="component" value="Unplaced"/>
</dbReference>
<name>A0AC34RJP3_9BILA</name>